<evidence type="ECO:0000313" key="2">
    <source>
        <dbReference type="Proteomes" id="UP000005709"/>
    </source>
</evidence>
<name>C8PHB8_9BACT</name>
<protein>
    <submittedName>
        <fullName evidence="1">Uncharacterized protein</fullName>
    </submittedName>
</protein>
<dbReference type="RefSeq" id="WP_005871003.1">
    <property type="nucleotide sequence ID" value="NZ_ACYG01000023.1"/>
</dbReference>
<dbReference type="EMBL" id="ACYG01000023">
    <property type="protein sequence ID" value="EEV17790.1"/>
    <property type="molecule type" value="Genomic_DNA"/>
</dbReference>
<dbReference type="Proteomes" id="UP000005709">
    <property type="component" value="Unassembled WGS sequence"/>
</dbReference>
<dbReference type="OrthoDB" id="5877938at2"/>
<proteinExistence type="predicted"/>
<accession>C8PHB8</accession>
<keyword evidence="2" id="KW-1185">Reference proteome</keyword>
<reference evidence="1 2" key="1">
    <citation type="submission" date="2009-07" db="EMBL/GenBank/DDBJ databases">
        <authorList>
            <person name="Madupu R."/>
            <person name="Sebastian Y."/>
            <person name="Durkin A.S."/>
            <person name="Torralba M."/>
            <person name="Methe B."/>
            <person name="Sutton G.G."/>
            <person name="Strausberg R.L."/>
            <person name="Nelson K.E."/>
        </authorList>
    </citation>
    <scope>NUCLEOTIDE SEQUENCE [LARGE SCALE GENOMIC DNA]</scope>
    <source>
        <strain evidence="1 2">RM3268</strain>
    </source>
</reference>
<feature type="non-terminal residue" evidence="1">
    <location>
        <position position="1"/>
    </location>
</feature>
<dbReference type="AlphaFoldDB" id="C8PHB8"/>
<evidence type="ECO:0000313" key="1">
    <source>
        <dbReference type="EMBL" id="EEV17790.1"/>
    </source>
</evidence>
<gene>
    <name evidence="1" type="ORF">CAMGR0001_2498</name>
</gene>
<comment type="caution">
    <text evidence="1">The sequence shown here is derived from an EMBL/GenBank/DDBJ whole genome shotgun (WGS) entry which is preliminary data.</text>
</comment>
<sequence length="330" mass="36616">YEAINLIATTENAKVSKIFDYIGGFTSGYDKDSMSLAANLDVLNDPSADIFKKQRAAQDIANQMGVKVKFANLNRGSGGKFNSDDPNAVYINTKHISNAKEFMTSLRHELVHRSDNKRGSFIPKDPAQNQFATNYALGMLSMSEKALRLNGRSLNDYSPKVNPNDKTVIADTRYFYSLDQRKSDDLDLVYFNKTHEKFTYDAAVEYKGDKKSPHWVGVGAHGSEGHFVDLRDDNKFKGIGVTPVSQLAADIKKFDPQVDSVTLYMCFSGKDGKNTISVAQDLANQLGVPVYGYPNKFYFNGLFPSLSSPAYFGFGGNGEIKFLPENEGHK</sequence>
<organism evidence="1 2">
    <name type="scientific">Campylobacter gracilis RM3268</name>
    <dbReference type="NCBI Taxonomy" id="553220"/>
    <lineage>
        <taxon>Bacteria</taxon>
        <taxon>Pseudomonadati</taxon>
        <taxon>Campylobacterota</taxon>
        <taxon>Epsilonproteobacteria</taxon>
        <taxon>Campylobacterales</taxon>
        <taxon>Campylobacteraceae</taxon>
        <taxon>Campylobacter</taxon>
    </lineage>
</organism>